<keyword evidence="1" id="KW-1133">Transmembrane helix</keyword>
<keyword evidence="1" id="KW-0472">Membrane</keyword>
<proteinExistence type="predicted"/>
<dbReference type="AlphaFoldDB" id="A0A6P1P1T2"/>
<dbReference type="Proteomes" id="UP000464214">
    <property type="component" value="Chromosome"/>
</dbReference>
<evidence type="ECO:0000313" key="3">
    <source>
        <dbReference type="Proteomes" id="UP000464214"/>
    </source>
</evidence>
<sequence>MSAPERQAFETALTRDPALRLLYEQYLTLVEGIKESKRQELNYKLEAWDAQMPPVAQRKMPLWKIAASIVLLITLSVTLFLYKTAHTQELTAHTYVEEPGLPVLMGASQAWAPAMNAYRSNQFEKALHEIPAQAGEDTTAFFKGILYLKLQQPAAALAKFTDMALTTSAYSEKAAYYRAYALWQSDQKKEAKAVFQEIAQQPGHVFQKEARQVLASGSL</sequence>
<keyword evidence="3" id="KW-1185">Reference proteome</keyword>
<dbReference type="RefSeq" id="WP_160691472.1">
    <property type="nucleotide sequence ID" value="NZ_CP047897.1"/>
</dbReference>
<name>A0A6P1P1T2_9BACT</name>
<gene>
    <name evidence="2" type="ORF">GU926_10105</name>
</gene>
<protein>
    <recommendedName>
        <fullName evidence="4">Tetratricopeptide repeat protein</fullName>
    </recommendedName>
</protein>
<reference evidence="2 3" key="1">
    <citation type="submission" date="2020-01" db="EMBL/GenBank/DDBJ databases">
        <authorList>
            <person name="Kim M."/>
        </authorList>
    </citation>
    <scope>NUCLEOTIDE SEQUENCE [LARGE SCALE GENOMIC DNA]</scope>
    <source>
        <strain evidence="2 3">BT10</strain>
    </source>
</reference>
<dbReference type="KEGG" id="nib:GU926_10105"/>
<evidence type="ECO:0000313" key="2">
    <source>
        <dbReference type="EMBL" id="QHL87762.1"/>
    </source>
</evidence>
<keyword evidence="1" id="KW-0812">Transmembrane</keyword>
<feature type="transmembrane region" description="Helical" evidence="1">
    <location>
        <begin position="62"/>
        <end position="82"/>
    </location>
</feature>
<accession>A0A6P1P1T2</accession>
<evidence type="ECO:0000256" key="1">
    <source>
        <dbReference type="SAM" id="Phobius"/>
    </source>
</evidence>
<organism evidence="2 3">
    <name type="scientific">Nibribacter ruber</name>
    <dbReference type="NCBI Taxonomy" id="2698458"/>
    <lineage>
        <taxon>Bacteria</taxon>
        <taxon>Pseudomonadati</taxon>
        <taxon>Bacteroidota</taxon>
        <taxon>Cytophagia</taxon>
        <taxon>Cytophagales</taxon>
        <taxon>Hymenobacteraceae</taxon>
        <taxon>Nibribacter</taxon>
    </lineage>
</organism>
<evidence type="ECO:0008006" key="4">
    <source>
        <dbReference type="Google" id="ProtNLM"/>
    </source>
</evidence>
<dbReference type="EMBL" id="CP047897">
    <property type="protein sequence ID" value="QHL87762.1"/>
    <property type="molecule type" value="Genomic_DNA"/>
</dbReference>
<dbReference type="Gene3D" id="1.25.20.10">
    <property type="entry name" value="Bacterial muramidases"/>
    <property type="match status" value="1"/>
</dbReference>